<organism evidence="10 14">
    <name type="scientific">Bacteroides thetaiotaomicron</name>
    <dbReference type="NCBI Taxonomy" id="818"/>
    <lineage>
        <taxon>Bacteria</taxon>
        <taxon>Pseudomonadati</taxon>
        <taxon>Bacteroidota</taxon>
        <taxon>Bacteroidia</taxon>
        <taxon>Bacteroidales</taxon>
        <taxon>Bacteroidaceae</taxon>
        <taxon>Bacteroides</taxon>
    </lineage>
</organism>
<protein>
    <submittedName>
        <fullName evidence="10">TonB-dependent receptor</fullName>
    </submittedName>
</protein>
<dbReference type="Gene3D" id="2.40.170.20">
    <property type="entry name" value="TonB-dependent receptor, beta-barrel domain"/>
    <property type="match status" value="1"/>
</dbReference>
<keyword evidence="3 7" id="KW-1134">Transmembrane beta strand</keyword>
<reference evidence="10 14" key="2">
    <citation type="journal article" date="2019" name="Nat. Med.">
        <title>A library of human gut bacterial isolates paired with longitudinal multiomics data enables mechanistic microbiome research.</title>
        <authorList>
            <person name="Poyet M."/>
            <person name="Groussin M."/>
            <person name="Gibbons S.M."/>
            <person name="Avila-Pacheco J."/>
            <person name="Jiang X."/>
            <person name="Kearney S.M."/>
            <person name="Perrotta A.R."/>
            <person name="Berdy B."/>
            <person name="Zhao S."/>
            <person name="Lieberman T.D."/>
            <person name="Swanson P.K."/>
            <person name="Smith M."/>
            <person name="Roesemann S."/>
            <person name="Alexander J.E."/>
            <person name="Rich S.A."/>
            <person name="Livny J."/>
            <person name="Vlamakis H."/>
            <person name="Clish C."/>
            <person name="Bullock K."/>
            <person name="Deik A."/>
            <person name="Scott J."/>
            <person name="Pierce K.A."/>
            <person name="Xavier R.J."/>
            <person name="Alm E.J."/>
        </authorList>
    </citation>
    <scope>NUCLEOTIDE SEQUENCE [LARGE SCALE GENOMIC DNA]</scope>
    <source>
        <strain evidence="10 14">BIOML-A156</strain>
    </source>
</reference>
<keyword evidence="4 7" id="KW-0812">Transmembrane</keyword>
<dbReference type="EMBL" id="WCRS01000017">
    <property type="protein sequence ID" value="KAB4470633.1"/>
    <property type="molecule type" value="Genomic_DNA"/>
</dbReference>
<dbReference type="GO" id="GO:0009279">
    <property type="term" value="C:cell outer membrane"/>
    <property type="evidence" value="ECO:0007669"/>
    <property type="project" value="UniProtKB-SubCell"/>
</dbReference>
<dbReference type="Pfam" id="PF07715">
    <property type="entry name" value="Plug"/>
    <property type="match status" value="1"/>
</dbReference>
<feature type="signal peptide" evidence="8">
    <location>
        <begin position="1"/>
        <end position="26"/>
    </location>
</feature>
<evidence type="ECO:0000256" key="2">
    <source>
        <dbReference type="ARBA" id="ARBA00022448"/>
    </source>
</evidence>
<dbReference type="SUPFAM" id="SSF49464">
    <property type="entry name" value="Carboxypeptidase regulatory domain-like"/>
    <property type="match status" value="1"/>
</dbReference>
<keyword evidence="8" id="KW-0732">Signal</keyword>
<dbReference type="InterPro" id="IPR008969">
    <property type="entry name" value="CarboxyPept-like_regulatory"/>
</dbReference>
<dbReference type="Proteomes" id="UP000488521">
    <property type="component" value="Unassembled WGS sequence"/>
</dbReference>
<accession>A0A139KVY5</accession>
<keyword evidence="10" id="KW-0675">Receptor</keyword>
<feature type="chain" id="PRO_5014531199" evidence="8">
    <location>
        <begin position="27"/>
        <end position="996"/>
    </location>
</feature>
<evidence type="ECO:0000313" key="15">
    <source>
        <dbReference type="Proteomes" id="UP001156218"/>
    </source>
</evidence>
<evidence type="ECO:0000256" key="5">
    <source>
        <dbReference type="ARBA" id="ARBA00023136"/>
    </source>
</evidence>
<dbReference type="InterPro" id="IPR037066">
    <property type="entry name" value="Plug_dom_sf"/>
</dbReference>
<evidence type="ECO:0000256" key="4">
    <source>
        <dbReference type="ARBA" id="ARBA00022692"/>
    </source>
</evidence>
<evidence type="ECO:0000313" key="12">
    <source>
        <dbReference type="EMBL" id="UYU67130.1"/>
    </source>
</evidence>
<dbReference type="FunFam" id="2.60.40.1120:FF:000003">
    <property type="entry name" value="Outer membrane protein Omp121"/>
    <property type="match status" value="1"/>
</dbReference>
<sequence>MKNNTIKIKAFLCLLLLTCGWVSVQAQQVLTVKGVVVDALKEPLPGASVQVVGMSTGTVTDLDGNFSLQVPKGKTIAVSFIGYVTQELTVNQNQSNLTIQLKDDSKQLNEVVVIGYGTVEKKDLTGSIQSVTSKELSKLVTTDVTETLNGRVGGVLVNKTSNRPGSDTKIEIRGINSFNFSNEPLYVIDGVPSQTGMRHLNSADIESIDILKDASSSAIYGSRGANGVVIITTKGANKRQGFNIDYSGYVGFKTPTRIPEMIGNMGNGLEYVDYRTALWKKKYGDASLSRPDFLTDDEKRRIKHGEYYDWLRELSQNALTTSHSVSATGGTDKLSFSFGLGYLKDDGMVGDESFERITANVGLEYRFSDKFKTGINSYVSLNNTNEGANDALINAYFLPPTVSPYDKDGSYLFNCQPTSSKINPFVQIENNKREKEANYTNFSGYLEYQPIKGLSFKSQIAVQYDSDVYGEWVGTMTQAKGGLNAPEAYRKEGRNMNWVWDNIITYDKTWKNIHRLNAIGLYSVQKETHKGSEMRGDGLPYNSDWHAIETAEEIRDVKSYYWESSMLSFMGRVNYTLMDRYLFTVTGRYDGTSRLATGNQWGFMPSAAVGWQMKNENFLKNVDWLNSLKLRVSWGKSGNNSIDHDITWTKLDLTHYIYGGKGENAFGLGDRKGNKDLRWEMTSEWNYGIDFGFLNNRINGTIDVYNRTTKDLIFARSVGNLNGYGSILENIGTSSNKGVEIGLNTVNISKKDFTWKTNLTFSLNRNKIVDLYGDKKDDLANRWFIGQPMKVIYDLEKVGIWQTEDKELAAKYGQVPGHIRVADLDENYVIDERDYKVLGSPSPDWTAGMTNTFTYKNWDLSFYMYARIGGTYNDDFTYMFTAWDNEHWNKLNVKYWTPENHSNEYQQIGAQSYHTQVLGKISGSFLKIQNITLGYTLPENWMKKMKMKNARAYINVQNPFTFTDYLGPDPETIGEDVYKSLSLYPMTFTFGVNLTF</sequence>
<evidence type="ECO:0000313" key="14">
    <source>
        <dbReference type="Proteomes" id="UP000488521"/>
    </source>
</evidence>
<evidence type="ECO:0000256" key="3">
    <source>
        <dbReference type="ARBA" id="ARBA00022452"/>
    </source>
</evidence>
<dbReference type="Proteomes" id="UP001156218">
    <property type="component" value="Chromosome"/>
</dbReference>
<evidence type="ECO:0000313" key="10">
    <source>
        <dbReference type="EMBL" id="KAB4470633.1"/>
    </source>
</evidence>
<dbReference type="SUPFAM" id="SSF56935">
    <property type="entry name" value="Porins"/>
    <property type="match status" value="1"/>
</dbReference>
<evidence type="ECO:0000256" key="1">
    <source>
        <dbReference type="ARBA" id="ARBA00004571"/>
    </source>
</evidence>
<dbReference type="EMBL" id="CP083680">
    <property type="protein sequence ID" value="UYU67130.1"/>
    <property type="molecule type" value="Genomic_DNA"/>
</dbReference>
<evidence type="ECO:0000313" key="11">
    <source>
        <dbReference type="EMBL" id="RHD84782.1"/>
    </source>
</evidence>
<dbReference type="FunFam" id="2.170.130.10:FF:000008">
    <property type="entry name" value="SusC/RagA family TonB-linked outer membrane protein"/>
    <property type="match status" value="1"/>
</dbReference>
<dbReference type="Pfam" id="PF13715">
    <property type="entry name" value="CarbopepD_reg_2"/>
    <property type="match status" value="1"/>
</dbReference>
<comment type="subcellular location">
    <subcellularLocation>
        <location evidence="1 7">Cell outer membrane</location>
        <topology evidence="1 7">Multi-pass membrane protein</topology>
    </subcellularLocation>
</comment>
<evidence type="ECO:0000256" key="7">
    <source>
        <dbReference type="PROSITE-ProRule" id="PRU01360"/>
    </source>
</evidence>
<dbReference type="RefSeq" id="WP_016268640.1">
    <property type="nucleotide sequence ID" value="NZ_BQNN01000001.1"/>
</dbReference>
<keyword evidence="6 7" id="KW-0998">Cell outer membrane</keyword>
<evidence type="ECO:0000256" key="8">
    <source>
        <dbReference type="SAM" id="SignalP"/>
    </source>
</evidence>
<feature type="domain" description="TonB-dependent receptor plug" evidence="9">
    <location>
        <begin position="121"/>
        <end position="228"/>
    </location>
</feature>
<keyword evidence="5 7" id="KW-0472">Membrane</keyword>
<dbReference type="NCBIfam" id="TIGR04057">
    <property type="entry name" value="SusC_RagA_signa"/>
    <property type="match status" value="1"/>
</dbReference>
<dbReference type="AlphaFoldDB" id="A0A139KVY5"/>
<dbReference type="InterPro" id="IPR036942">
    <property type="entry name" value="Beta-barrel_TonB_sf"/>
</dbReference>
<dbReference type="PROSITE" id="PS52016">
    <property type="entry name" value="TONB_DEPENDENT_REC_3"/>
    <property type="match status" value="1"/>
</dbReference>
<dbReference type="InterPro" id="IPR023996">
    <property type="entry name" value="TonB-dep_OMP_SusC/RagA"/>
</dbReference>
<reference evidence="12 15" key="3">
    <citation type="submission" date="2021-06" db="EMBL/GenBank/DDBJ databases">
        <title>Interrogation of the integrated mobile genetic elements in gut-associated Bacteroides with a consensus prediction approach.</title>
        <authorList>
            <person name="Campbell D.E."/>
            <person name="Leigh J.R."/>
            <person name="Kim T."/>
            <person name="England W."/>
            <person name="Whitaker R.J."/>
            <person name="Degnan P.H."/>
        </authorList>
    </citation>
    <scope>NUCLEOTIDE SEQUENCE [LARGE SCALE GENOMIC DNA]</scope>
    <source>
        <strain evidence="12 15">WAL8669</strain>
    </source>
</reference>
<dbReference type="InterPro" id="IPR012910">
    <property type="entry name" value="Plug_dom"/>
</dbReference>
<name>A0A139KVY5_BACT4</name>
<proteinExistence type="inferred from homology"/>
<gene>
    <name evidence="11" type="ORF">DW780_18820</name>
    <name evidence="10" type="ORF">GAN59_19370</name>
    <name evidence="12" type="ORF">KQP68_02290</name>
</gene>
<evidence type="ECO:0000313" key="13">
    <source>
        <dbReference type="Proteomes" id="UP000284785"/>
    </source>
</evidence>
<dbReference type="InterPro" id="IPR039426">
    <property type="entry name" value="TonB-dep_rcpt-like"/>
</dbReference>
<dbReference type="InterPro" id="IPR023997">
    <property type="entry name" value="TonB-dep_OMP_SusC/RagA_CS"/>
</dbReference>
<dbReference type="EMBL" id="QSJP01000019">
    <property type="protein sequence ID" value="RHD84782.1"/>
    <property type="molecule type" value="Genomic_DNA"/>
</dbReference>
<keyword evidence="2 7" id="KW-0813">Transport</keyword>
<dbReference type="NCBIfam" id="TIGR04056">
    <property type="entry name" value="OMP_RagA_SusC"/>
    <property type="match status" value="1"/>
</dbReference>
<evidence type="ECO:0000259" key="9">
    <source>
        <dbReference type="Pfam" id="PF07715"/>
    </source>
</evidence>
<comment type="similarity">
    <text evidence="7">Belongs to the TonB-dependent receptor family.</text>
</comment>
<evidence type="ECO:0000256" key="6">
    <source>
        <dbReference type="ARBA" id="ARBA00023237"/>
    </source>
</evidence>
<dbReference type="Proteomes" id="UP000284785">
    <property type="component" value="Unassembled WGS sequence"/>
</dbReference>
<reference evidence="11 13" key="1">
    <citation type="submission" date="2018-08" db="EMBL/GenBank/DDBJ databases">
        <title>A genome reference for cultivated species of the human gut microbiota.</title>
        <authorList>
            <person name="Zou Y."/>
            <person name="Xue W."/>
            <person name="Luo G."/>
        </authorList>
    </citation>
    <scope>NUCLEOTIDE SEQUENCE [LARGE SCALE GENOMIC DNA]</scope>
    <source>
        <strain evidence="11 13">AM30-26</strain>
    </source>
</reference>
<dbReference type="Gene3D" id="2.170.130.10">
    <property type="entry name" value="TonB-dependent receptor, plug domain"/>
    <property type="match status" value="1"/>
</dbReference>
<dbReference type="Gene3D" id="2.60.40.1120">
    <property type="entry name" value="Carboxypeptidase-like, regulatory domain"/>
    <property type="match status" value="1"/>
</dbReference>